<evidence type="ECO:0000256" key="1">
    <source>
        <dbReference type="ARBA" id="ARBA00022741"/>
    </source>
</evidence>
<name>A0ABT3PA31_9ALTE</name>
<keyword evidence="2" id="KW-0051">Antiviral defense</keyword>
<keyword evidence="1" id="KW-0547">Nucleotide-binding</keyword>
<organism evidence="4 5">
    <name type="scientific">Alteromonas aquimaris</name>
    <dbReference type="NCBI Taxonomy" id="2998417"/>
    <lineage>
        <taxon>Bacteria</taxon>
        <taxon>Pseudomonadati</taxon>
        <taxon>Pseudomonadota</taxon>
        <taxon>Gammaproteobacteria</taxon>
        <taxon>Alteromonadales</taxon>
        <taxon>Alteromonadaceae</taxon>
        <taxon>Alteromonas/Salinimonas group</taxon>
        <taxon>Alteromonas</taxon>
    </lineage>
</organism>
<dbReference type="InterPro" id="IPR043128">
    <property type="entry name" value="Rev_trsase/Diguanyl_cyclase"/>
</dbReference>
<dbReference type="Pfam" id="PF22335">
    <property type="entry name" value="Cas10-Cmr2_palm2"/>
    <property type="match status" value="1"/>
</dbReference>
<sequence>MTTYAYAFEARSIQNYVFAGGKLRDIVAASNLVDQLTDQILLTTLDELGITDDIRFSRRAGGAFYAISNNETSIKNLASVWPLVVNGFAPNLEILTSLNHGENDYLAVRAALAELKIKRNYPAPQLPTIPPIAQRAQRTGGGAIFGKYSINGDTTEIVDLATEQKRKFAIHGLEGNTLKDNLAEKFTPHGTTLVWPTALTAEDGIKAEKVLPLDDNRFMAVIHIDGNGLGQLLIALSEIASRASEDYSKLYLSFSEAITQATQTAAREAVDKVLAPASNATVAARPLILGGDDLTIIVAASKAMEFSIAFINAFESHSAEKLESLKQQFSHHSSLCNALPKKLTACGGIAFVKSSYPFSSAAKLAEELCQRSKQASEHRSDKAQPKPSSLSWHKVTTSSIATADAIYNKELATEVSGKSMTLSLGAYAVNEASGHLPKLTQLLNTVNFVKQAKKTGKLRKYAGELKTVPHQAQMLIERMEETDHSFIHEMSGQLKKLWQAKSGSVSYGIEFMFEDYAVSPLLDIVSLATLSDEKEQIDAN</sequence>
<dbReference type="RefSeq" id="WP_265618401.1">
    <property type="nucleotide sequence ID" value="NZ_JAPFRD010000011.1"/>
</dbReference>
<reference evidence="4" key="1">
    <citation type="submission" date="2022-11" db="EMBL/GenBank/DDBJ databases">
        <title>Alteromonas sp. nov., isolated from sea water of the Qingdao.</title>
        <authorList>
            <person name="Wang Q."/>
        </authorList>
    </citation>
    <scope>NUCLEOTIDE SEQUENCE</scope>
    <source>
        <strain evidence="4">ASW11-7</strain>
    </source>
</reference>
<evidence type="ECO:0000313" key="5">
    <source>
        <dbReference type="Proteomes" id="UP001142810"/>
    </source>
</evidence>
<evidence type="ECO:0000313" key="4">
    <source>
        <dbReference type="EMBL" id="MCW8109608.1"/>
    </source>
</evidence>
<proteinExistence type="predicted"/>
<dbReference type="EMBL" id="JAPFRD010000011">
    <property type="protein sequence ID" value="MCW8109608.1"/>
    <property type="molecule type" value="Genomic_DNA"/>
</dbReference>
<feature type="domain" description="Cas10/Cmr2 second palm" evidence="3">
    <location>
        <begin position="219"/>
        <end position="376"/>
    </location>
</feature>
<accession>A0ABT3PA31</accession>
<evidence type="ECO:0000259" key="3">
    <source>
        <dbReference type="Pfam" id="PF22335"/>
    </source>
</evidence>
<keyword evidence="5" id="KW-1185">Reference proteome</keyword>
<evidence type="ECO:0000256" key="2">
    <source>
        <dbReference type="ARBA" id="ARBA00023118"/>
    </source>
</evidence>
<protein>
    <recommendedName>
        <fullName evidence="3">Cas10/Cmr2 second palm domain-containing protein</fullName>
    </recommendedName>
</protein>
<comment type="caution">
    <text evidence="4">The sequence shown here is derived from an EMBL/GenBank/DDBJ whole genome shotgun (WGS) entry which is preliminary data.</text>
</comment>
<gene>
    <name evidence="4" type="ORF">OPS25_13950</name>
</gene>
<dbReference type="InterPro" id="IPR054767">
    <property type="entry name" value="Cas10-Cmr2_palm2"/>
</dbReference>
<dbReference type="Proteomes" id="UP001142810">
    <property type="component" value="Unassembled WGS sequence"/>
</dbReference>
<dbReference type="Gene3D" id="3.30.70.270">
    <property type="match status" value="1"/>
</dbReference>